<comment type="similarity">
    <text evidence="2">Belongs to the XPC family.</text>
</comment>
<dbReference type="GO" id="GO:0006281">
    <property type="term" value="P:DNA repair"/>
    <property type="evidence" value="ECO:0007669"/>
    <property type="project" value="UniProtKB-KW"/>
</dbReference>
<feature type="compositionally biased region" description="Basic residues" evidence="6">
    <location>
        <begin position="302"/>
        <end position="314"/>
    </location>
</feature>
<feature type="region of interest" description="Disordered" evidence="6">
    <location>
        <begin position="37"/>
        <end position="84"/>
    </location>
</feature>
<feature type="compositionally biased region" description="Low complexity" evidence="6">
    <location>
        <begin position="327"/>
        <end position="344"/>
    </location>
</feature>
<evidence type="ECO:0000313" key="10">
    <source>
        <dbReference type="Proteomes" id="UP001530293"/>
    </source>
</evidence>
<dbReference type="SMART" id="SM01032">
    <property type="entry name" value="BHD_3"/>
    <property type="match status" value="1"/>
</dbReference>
<keyword evidence="4" id="KW-0234">DNA repair</keyword>
<dbReference type="Gene3D" id="2.20.20.110">
    <property type="entry name" value="Rad4, beta-hairpin domain BHD1"/>
    <property type="match status" value="1"/>
</dbReference>
<evidence type="ECO:0000256" key="1">
    <source>
        <dbReference type="ARBA" id="ARBA00004123"/>
    </source>
</evidence>
<evidence type="ECO:0000259" key="7">
    <source>
        <dbReference type="SMART" id="SM01030"/>
    </source>
</evidence>
<dbReference type="InterPro" id="IPR004583">
    <property type="entry name" value="DNA_repair_Rad4"/>
</dbReference>
<keyword evidence="10" id="KW-1185">Reference proteome</keyword>
<sequence length="1005" mass="111659">MSFNFFNDGGGNEGDDTDDDLDLDAYDDTGLLALASRRQAGKKSSSASPSSLSSSPVAAAATAAAASGYDGAVGGTDDDAQSNEEDWDDIDWEDADQDEHVEEDAPSFPTRGVVINIGKRVGKSNHPEEEDALRTKISHGKKDEEEHPNLLSSKKRKRNRVRVLKNVPRETQQMILNIRRTQLLCNVVRSVQCSLAACGGSSIRGDLDSDDDDYDRMLLAHVAYSIIPQEFHHDSASSSPTTTQSDCHRSTNYTIPTKHELHKFSQWCFQFLNGCGERRRATLQRNVAHGAAAASSSTTSRQRIRKLPANNRKKQSTEEQKRGAMKENSISEIQSSQNQVNESSHGPTSTNPHSDLLRKVMYLSPHYDEDPQLLLEEEEGGVVDAIDAVEGITDHDKALIFLTMARLLGWRARYVTSFHPMPLELTVDHPLLNASSTLFKSSSSKSTSSLHPDVIKLFRFMHEQSDWMGNESTSNNLGRKKRPISKMVANAKEVRTIGTLKDSFMNSAHNPDDCSSNSLSWVEILCHKIGTGKPNSNCNSTAMWVPILPAQESFDKPEDVESILAWMEVEGEKSKGRCDMDGTPMRKERKGSKSKSPTKQWHPAKTSPVSYVLAVEHVALPLKSSTNLSSDSDYLTQQLKGVRLTDVTPRYANTWSRTLRLRGASGKEIAAGGGRCVDQWWSESLKRMNAHCASKSKPQKSTIPLPCSVTKSKSSTGKAIDVIELESSDESDADEHEQAETMTLAVDIKTQKIPTSKAQFKQSPFFVIPSVLNSTEVLHPNARERICGVFKGELVYRRSDVSKALRATKWLYQGRKVKEVELSNPVKQIKAKKRTAVKGFTALSSYGTSEEAQEINLQSMNFESEGDSDLVNLYSVWQTDPWSPPYVGPNDEIPTNAYKNVELALINPGLTHLDQPRLAPIARKLGIPYSPCMLGFEGHGGNRTPTIRGIVVHEHNAALIREAAFEWESHTAEKEIMEKHNEIVKRWKRLVVGMLMKERLDREYG</sequence>
<dbReference type="Proteomes" id="UP001530293">
    <property type="component" value="Unassembled WGS sequence"/>
</dbReference>
<dbReference type="Pfam" id="PF10405">
    <property type="entry name" value="BHD_3"/>
    <property type="match status" value="1"/>
</dbReference>
<dbReference type="InterPro" id="IPR018328">
    <property type="entry name" value="Rad4_beta-hairpin_dom3"/>
</dbReference>
<dbReference type="PANTHER" id="PTHR12135">
    <property type="entry name" value="DNA REPAIR PROTEIN XP-C / RAD4"/>
    <property type="match status" value="1"/>
</dbReference>
<dbReference type="Pfam" id="PF10404">
    <property type="entry name" value="BHD_2"/>
    <property type="match status" value="1"/>
</dbReference>
<protein>
    <submittedName>
        <fullName evidence="9">Uncharacterized protein</fullName>
    </submittedName>
</protein>
<feature type="domain" description="Rad4 beta-hairpin" evidence="8">
    <location>
        <begin position="893"/>
        <end position="964"/>
    </location>
</feature>
<dbReference type="SMART" id="SM01030">
    <property type="entry name" value="BHD_1"/>
    <property type="match status" value="1"/>
</dbReference>
<name>A0ABD3N6D5_9STRA</name>
<reference evidence="9 10" key="1">
    <citation type="submission" date="2024-10" db="EMBL/GenBank/DDBJ databases">
        <title>Updated reference genomes for cyclostephanoid diatoms.</title>
        <authorList>
            <person name="Roberts W.R."/>
            <person name="Alverson A.J."/>
        </authorList>
    </citation>
    <scope>NUCLEOTIDE SEQUENCE [LARGE SCALE GENOMIC DNA]</scope>
    <source>
        <strain evidence="9 10">AJA232-27</strain>
    </source>
</reference>
<evidence type="ECO:0000313" key="9">
    <source>
        <dbReference type="EMBL" id="KAL3771586.1"/>
    </source>
</evidence>
<feature type="domain" description="Rad4 beta-hairpin" evidence="7">
    <location>
        <begin position="749"/>
        <end position="802"/>
    </location>
</feature>
<proteinExistence type="inferred from homology"/>
<dbReference type="InterPro" id="IPR042488">
    <property type="entry name" value="Rad4_BHD3_sf"/>
</dbReference>
<feature type="region of interest" description="Disordered" evidence="6">
    <location>
        <begin position="290"/>
        <end position="354"/>
    </location>
</feature>
<keyword evidence="5" id="KW-0539">Nucleus</keyword>
<dbReference type="InterPro" id="IPR018327">
    <property type="entry name" value="BHD_2"/>
</dbReference>
<feature type="compositionally biased region" description="Acidic residues" evidence="6">
    <location>
        <begin position="13"/>
        <end position="24"/>
    </location>
</feature>
<organism evidence="9 10">
    <name type="scientific">Discostella pseudostelligera</name>
    <dbReference type="NCBI Taxonomy" id="259834"/>
    <lineage>
        <taxon>Eukaryota</taxon>
        <taxon>Sar</taxon>
        <taxon>Stramenopiles</taxon>
        <taxon>Ochrophyta</taxon>
        <taxon>Bacillariophyta</taxon>
        <taxon>Coscinodiscophyceae</taxon>
        <taxon>Thalassiosirophycidae</taxon>
        <taxon>Stephanodiscales</taxon>
        <taxon>Stephanodiscaceae</taxon>
        <taxon>Discostella</taxon>
    </lineage>
</organism>
<dbReference type="AlphaFoldDB" id="A0ABD3N6D5"/>
<feature type="region of interest" description="Disordered" evidence="6">
    <location>
        <begin position="118"/>
        <end position="159"/>
    </location>
</feature>
<dbReference type="Pfam" id="PF10403">
    <property type="entry name" value="BHD_1"/>
    <property type="match status" value="1"/>
</dbReference>
<feature type="region of interest" description="Disordered" evidence="6">
    <location>
        <begin position="1"/>
        <end position="24"/>
    </location>
</feature>
<evidence type="ECO:0000256" key="5">
    <source>
        <dbReference type="ARBA" id="ARBA00023242"/>
    </source>
</evidence>
<dbReference type="InterPro" id="IPR018326">
    <property type="entry name" value="Rad4_beta-hairpin_dom1"/>
</dbReference>
<dbReference type="GO" id="GO:0005634">
    <property type="term" value="C:nucleus"/>
    <property type="evidence" value="ECO:0007669"/>
    <property type="project" value="UniProtKB-SubCell"/>
</dbReference>
<feature type="compositionally biased region" description="Basic and acidic residues" evidence="6">
    <location>
        <begin position="315"/>
        <end position="325"/>
    </location>
</feature>
<gene>
    <name evidence="9" type="ORF">ACHAWU_003761</name>
</gene>
<dbReference type="InterPro" id="IPR036985">
    <property type="entry name" value="Transglutaminase-like_sf"/>
</dbReference>
<evidence type="ECO:0000256" key="6">
    <source>
        <dbReference type="SAM" id="MobiDB-lite"/>
    </source>
</evidence>
<comment type="subcellular location">
    <subcellularLocation>
        <location evidence="1">Nucleus</location>
    </subcellularLocation>
</comment>
<feature type="compositionally biased region" description="Low complexity" evidence="6">
    <location>
        <begin position="44"/>
        <end position="67"/>
    </location>
</feature>
<evidence type="ECO:0000256" key="3">
    <source>
        <dbReference type="ARBA" id="ARBA00022763"/>
    </source>
</evidence>
<evidence type="ECO:0000256" key="2">
    <source>
        <dbReference type="ARBA" id="ARBA00009525"/>
    </source>
</evidence>
<evidence type="ECO:0000256" key="4">
    <source>
        <dbReference type="ARBA" id="ARBA00023204"/>
    </source>
</evidence>
<accession>A0ABD3N6D5</accession>
<dbReference type="Gene3D" id="3.90.260.10">
    <property type="entry name" value="Transglutaminase-like"/>
    <property type="match status" value="1"/>
</dbReference>
<comment type="caution">
    <text evidence="9">The sequence shown here is derived from an EMBL/GenBank/DDBJ whole genome shotgun (WGS) entry which is preliminary data.</text>
</comment>
<evidence type="ECO:0000259" key="8">
    <source>
        <dbReference type="SMART" id="SM01032"/>
    </source>
</evidence>
<feature type="compositionally biased region" description="Low complexity" evidence="6">
    <location>
        <begin position="291"/>
        <end position="300"/>
    </location>
</feature>
<dbReference type="PANTHER" id="PTHR12135:SF0">
    <property type="entry name" value="DNA REPAIR PROTEIN COMPLEMENTING XP-C CELLS"/>
    <property type="match status" value="1"/>
</dbReference>
<dbReference type="Gene3D" id="3.30.70.2460">
    <property type="entry name" value="Rad4, beta-hairpin domain BHD3"/>
    <property type="match status" value="1"/>
</dbReference>
<keyword evidence="3" id="KW-0227">DNA damage</keyword>
<feature type="compositionally biased region" description="Basic and acidic residues" evidence="6">
    <location>
        <begin position="574"/>
        <end position="586"/>
    </location>
</feature>
<feature type="region of interest" description="Disordered" evidence="6">
    <location>
        <begin position="574"/>
        <end position="604"/>
    </location>
</feature>
<dbReference type="EMBL" id="JALLBG020000023">
    <property type="protein sequence ID" value="KAL3771586.1"/>
    <property type="molecule type" value="Genomic_DNA"/>
</dbReference>